<gene>
    <name evidence="2" type="ORF">BST44_08300</name>
</gene>
<organism evidence="2 3">
    <name type="scientific">Mycobacterium scrofulaceum</name>
    <dbReference type="NCBI Taxonomy" id="1783"/>
    <lineage>
        <taxon>Bacteria</taxon>
        <taxon>Bacillati</taxon>
        <taxon>Actinomycetota</taxon>
        <taxon>Actinomycetes</taxon>
        <taxon>Mycobacteriales</taxon>
        <taxon>Mycobacteriaceae</taxon>
        <taxon>Mycobacterium</taxon>
    </lineage>
</organism>
<dbReference type="AlphaFoldDB" id="A0A1X0KHD8"/>
<accession>A0A1X0KHD8</accession>
<dbReference type="Proteomes" id="UP000192601">
    <property type="component" value="Unassembled WGS sequence"/>
</dbReference>
<keyword evidence="3" id="KW-1185">Reference proteome</keyword>
<dbReference type="Pfam" id="PF12307">
    <property type="entry name" value="DUF3631"/>
    <property type="match status" value="1"/>
</dbReference>
<comment type="caution">
    <text evidence="2">The sequence shown here is derived from an EMBL/GenBank/DDBJ whole genome shotgun (WGS) entry which is preliminary data.</text>
</comment>
<reference evidence="2 3" key="1">
    <citation type="submission" date="2017-02" db="EMBL/GenBank/DDBJ databases">
        <title>The new phylogeny of genus Mycobacterium.</title>
        <authorList>
            <person name="Tortoli E."/>
            <person name="Trovato A."/>
            <person name="Cirillo D.M."/>
        </authorList>
    </citation>
    <scope>NUCLEOTIDE SEQUENCE [LARGE SCALE GENOMIC DNA]</scope>
    <source>
        <strain evidence="2 3">DSM 43992</strain>
    </source>
</reference>
<protein>
    <recommendedName>
        <fullName evidence="1">DUF3631 domain-containing protein</fullName>
    </recommendedName>
</protein>
<dbReference type="STRING" id="1783.BST44_08300"/>
<proteinExistence type="predicted"/>
<dbReference type="EMBL" id="MVIJ01000009">
    <property type="protein sequence ID" value="ORB74673.1"/>
    <property type="molecule type" value="Genomic_DNA"/>
</dbReference>
<evidence type="ECO:0000259" key="1">
    <source>
        <dbReference type="Pfam" id="PF12307"/>
    </source>
</evidence>
<sequence>MDGCTVLDAVADFLARFIAYPNEHARYAHTLWLAHTWRMDEWESTPRLAFMSPEKGSGKTRALEVSEHLVPRAVRVSQATTGYVLAKVSQDPRPTLFYDEIDTVYGQKARGNEDLRAVLNAGHRRDGTAGRGLWGPDGLTGQDYSAYCAVALAGLGGLPDTIADRAVVIAMKKRKHTERVESWRGRVHRSEAKELGERLSSWMENAVFGWPEKMPVQDRTADVWEALVMVADAAGSHWPTTARMAAVALSSSNEDKCSHGVVLLRDVQTVFGDTTKMSTQDILAGLCALPESRWNHFHGQGSAITDRDLSRLLKPYGIHSKDVWVCDRSAKGYTADDLRDAWERYVHPSTMREVREVGDGLEETR</sequence>
<feature type="domain" description="DUF3631" evidence="1">
    <location>
        <begin position="171"/>
        <end position="345"/>
    </location>
</feature>
<evidence type="ECO:0000313" key="2">
    <source>
        <dbReference type="EMBL" id="ORB74673.1"/>
    </source>
</evidence>
<dbReference type="InterPro" id="IPR022081">
    <property type="entry name" value="DUF3631"/>
</dbReference>
<name>A0A1X0KHD8_MYCSC</name>
<evidence type="ECO:0000313" key="3">
    <source>
        <dbReference type="Proteomes" id="UP000192601"/>
    </source>
</evidence>